<protein>
    <submittedName>
        <fullName evidence="3">50S ribosomal protein L18</fullName>
    </submittedName>
</protein>
<accession>A0A0N4VZJ2</accession>
<dbReference type="EMBL" id="UZAF01006349">
    <property type="protein sequence ID" value="VDO16400.1"/>
    <property type="molecule type" value="Genomic_DNA"/>
</dbReference>
<proteinExistence type="predicted"/>
<sequence>MRNKHGHTCRRLRKRIAQKSLMLLASRRLIYGLTMPKQKLRVIA</sequence>
<evidence type="ECO:0000313" key="1">
    <source>
        <dbReference type="EMBL" id="VDO16400.1"/>
    </source>
</evidence>
<name>A0A0N4VZJ2_HAEPC</name>
<dbReference type="Proteomes" id="UP000268014">
    <property type="component" value="Unassembled WGS sequence"/>
</dbReference>
<reference evidence="1 2" key="2">
    <citation type="submission" date="2018-11" db="EMBL/GenBank/DDBJ databases">
        <authorList>
            <consortium name="Pathogen Informatics"/>
        </authorList>
    </citation>
    <scope>NUCLEOTIDE SEQUENCE [LARGE SCALE GENOMIC DNA]</scope>
    <source>
        <strain evidence="1 2">MHpl1</strain>
    </source>
</reference>
<reference evidence="3" key="1">
    <citation type="submission" date="2017-02" db="UniProtKB">
        <authorList>
            <consortium name="WormBaseParasite"/>
        </authorList>
    </citation>
    <scope>IDENTIFICATION</scope>
</reference>
<dbReference type="WBParaSite" id="HPLM_0000271401-mRNA-1">
    <property type="protein sequence ID" value="HPLM_0000271401-mRNA-1"/>
    <property type="gene ID" value="HPLM_0000271401"/>
</dbReference>
<gene>
    <name evidence="1" type="ORF">HPLM_LOCUS2710</name>
</gene>
<organism evidence="3">
    <name type="scientific">Haemonchus placei</name>
    <name type="common">Barber's pole worm</name>
    <dbReference type="NCBI Taxonomy" id="6290"/>
    <lineage>
        <taxon>Eukaryota</taxon>
        <taxon>Metazoa</taxon>
        <taxon>Ecdysozoa</taxon>
        <taxon>Nematoda</taxon>
        <taxon>Chromadorea</taxon>
        <taxon>Rhabditida</taxon>
        <taxon>Rhabditina</taxon>
        <taxon>Rhabditomorpha</taxon>
        <taxon>Strongyloidea</taxon>
        <taxon>Trichostrongylidae</taxon>
        <taxon>Haemonchus</taxon>
    </lineage>
</organism>
<keyword evidence="2" id="KW-1185">Reference proteome</keyword>
<evidence type="ECO:0000313" key="2">
    <source>
        <dbReference type="Proteomes" id="UP000268014"/>
    </source>
</evidence>
<evidence type="ECO:0000313" key="3">
    <source>
        <dbReference type="WBParaSite" id="HPLM_0000271401-mRNA-1"/>
    </source>
</evidence>
<dbReference type="AlphaFoldDB" id="A0A0N4VZJ2"/>